<evidence type="ECO:0000313" key="2">
    <source>
        <dbReference type="EMBL" id="GAA2267267.1"/>
    </source>
</evidence>
<name>A0ABP5RMD0_9ACTN</name>
<keyword evidence="3" id="KW-1185">Reference proteome</keyword>
<sequence>MSLPTTPQSYAQWLRDIADGLEFQPDKPNRALLQALVGTRGLLQLASEVAYDVRTDLDTWDEALRADPFSAILHDFSRRIGIVEETILDTLEDAGPSMVTVERLMADHANPAEAAAASRAVEQAIWDGPEVRGNERVHLWWVDGSNHAPLRGLAPTTRGYVDTYGTPLFTREVAEQVVADLLSDNAGFEAAFQPDGSLLHTWPKEYDGEGGRMHVLPDDRGLYAIGGQWPWGHCRPGNAYLAPRAEAARLVSRTSASSPVPAEATAHQPAMPSPAPGRTR</sequence>
<reference evidence="3" key="1">
    <citation type="journal article" date="2019" name="Int. J. Syst. Evol. Microbiol.">
        <title>The Global Catalogue of Microorganisms (GCM) 10K type strain sequencing project: providing services to taxonomists for standard genome sequencing and annotation.</title>
        <authorList>
            <consortium name="The Broad Institute Genomics Platform"/>
            <consortium name="The Broad Institute Genome Sequencing Center for Infectious Disease"/>
            <person name="Wu L."/>
            <person name="Ma J."/>
        </authorList>
    </citation>
    <scope>NUCLEOTIDE SEQUENCE [LARGE SCALE GENOMIC DNA]</scope>
    <source>
        <strain evidence="3">JCM 7356</strain>
    </source>
</reference>
<comment type="caution">
    <text evidence="2">The sequence shown here is derived from an EMBL/GenBank/DDBJ whole genome shotgun (WGS) entry which is preliminary data.</text>
</comment>
<gene>
    <name evidence="2" type="ORF">GCM10010430_60580</name>
</gene>
<proteinExistence type="predicted"/>
<protein>
    <submittedName>
        <fullName evidence="2">Uncharacterized protein</fullName>
    </submittedName>
</protein>
<dbReference type="Proteomes" id="UP001500305">
    <property type="component" value="Unassembled WGS sequence"/>
</dbReference>
<dbReference type="RefSeq" id="WP_344639709.1">
    <property type="nucleotide sequence ID" value="NZ_BAAATR010000034.1"/>
</dbReference>
<evidence type="ECO:0000313" key="3">
    <source>
        <dbReference type="Proteomes" id="UP001500305"/>
    </source>
</evidence>
<dbReference type="EMBL" id="BAAATR010000034">
    <property type="protein sequence ID" value="GAA2267267.1"/>
    <property type="molecule type" value="Genomic_DNA"/>
</dbReference>
<accession>A0ABP5RMD0</accession>
<organism evidence="2 3">
    <name type="scientific">Kitasatospora cystarginea</name>
    <dbReference type="NCBI Taxonomy" id="58350"/>
    <lineage>
        <taxon>Bacteria</taxon>
        <taxon>Bacillati</taxon>
        <taxon>Actinomycetota</taxon>
        <taxon>Actinomycetes</taxon>
        <taxon>Kitasatosporales</taxon>
        <taxon>Streptomycetaceae</taxon>
        <taxon>Kitasatospora</taxon>
    </lineage>
</organism>
<evidence type="ECO:0000256" key="1">
    <source>
        <dbReference type="SAM" id="MobiDB-lite"/>
    </source>
</evidence>
<feature type="region of interest" description="Disordered" evidence="1">
    <location>
        <begin position="252"/>
        <end position="280"/>
    </location>
</feature>
<feature type="compositionally biased region" description="Pro residues" evidence="1">
    <location>
        <begin position="271"/>
        <end position="280"/>
    </location>
</feature>